<dbReference type="NCBIfam" id="TIGR00367">
    <property type="entry name" value="calcium/sodium antiporter"/>
    <property type="match status" value="1"/>
</dbReference>
<dbReference type="Proteomes" id="UP000649617">
    <property type="component" value="Unassembled WGS sequence"/>
</dbReference>
<proteinExistence type="inferred from homology"/>
<feature type="domain" description="Sodium/calcium exchanger membrane region" evidence="19">
    <location>
        <begin position="7"/>
        <end position="137"/>
    </location>
</feature>
<evidence type="ECO:0000256" key="14">
    <source>
        <dbReference type="ARBA" id="ARBA00023065"/>
    </source>
</evidence>
<dbReference type="OrthoDB" id="2127281at2759"/>
<evidence type="ECO:0000256" key="13">
    <source>
        <dbReference type="ARBA" id="ARBA00023053"/>
    </source>
</evidence>
<dbReference type="GO" id="GO:0005262">
    <property type="term" value="F:calcium channel activity"/>
    <property type="evidence" value="ECO:0007669"/>
    <property type="project" value="TreeGrafter"/>
</dbReference>
<dbReference type="PANTHER" id="PTHR10846:SF73">
    <property type="entry name" value="SODIUM_CALCIUM EXCHANGER MEMBRANE REGION DOMAIN-CONTAINING PROTEIN"/>
    <property type="match status" value="1"/>
</dbReference>
<evidence type="ECO:0000256" key="12">
    <source>
        <dbReference type="ARBA" id="ARBA00022989"/>
    </source>
</evidence>
<evidence type="ECO:0000313" key="20">
    <source>
        <dbReference type="EMBL" id="CAE7272178.1"/>
    </source>
</evidence>
<evidence type="ECO:0000256" key="10">
    <source>
        <dbReference type="ARBA" id="ARBA00022847"/>
    </source>
</evidence>
<accession>A0A812N134</accession>
<evidence type="ECO:0000256" key="16">
    <source>
        <dbReference type="ARBA" id="ARBA00023201"/>
    </source>
</evidence>
<dbReference type="FunFam" id="1.20.1420.30:FF:000009">
    <property type="entry name" value="sodium/potassium/calcium exchanger 5 isoform X2"/>
    <property type="match status" value="1"/>
</dbReference>
<keyword evidence="14" id="KW-0406">Ion transport</keyword>
<evidence type="ECO:0000256" key="9">
    <source>
        <dbReference type="ARBA" id="ARBA00022837"/>
    </source>
</evidence>
<evidence type="ECO:0000256" key="3">
    <source>
        <dbReference type="ARBA" id="ARBA00022448"/>
    </source>
</evidence>
<feature type="transmembrane region" description="Helical" evidence="18">
    <location>
        <begin position="306"/>
        <end position="325"/>
    </location>
</feature>
<keyword evidence="9" id="KW-0106">Calcium</keyword>
<feature type="compositionally biased region" description="Acidic residues" evidence="17">
    <location>
        <begin position="225"/>
        <end position="244"/>
    </location>
</feature>
<organism evidence="20 21">
    <name type="scientific">Symbiodinium pilosum</name>
    <name type="common">Dinoflagellate</name>
    <dbReference type="NCBI Taxonomy" id="2952"/>
    <lineage>
        <taxon>Eukaryota</taxon>
        <taxon>Sar</taxon>
        <taxon>Alveolata</taxon>
        <taxon>Dinophyceae</taxon>
        <taxon>Suessiales</taxon>
        <taxon>Symbiodiniaceae</taxon>
        <taxon>Symbiodinium</taxon>
    </lineage>
</organism>
<evidence type="ECO:0000256" key="5">
    <source>
        <dbReference type="ARBA" id="ARBA00022538"/>
    </source>
</evidence>
<dbReference type="AlphaFoldDB" id="A0A812N134"/>
<evidence type="ECO:0000256" key="8">
    <source>
        <dbReference type="ARBA" id="ARBA00022729"/>
    </source>
</evidence>
<feature type="transmembrane region" description="Helical" evidence="18">
    <location>
        <begin position="59"/>
        <end position="82"/>
    </location>
</feature>
<evidence type="ECO:0000256" key="2">
    <source>
        <dbReference type="ARBA" id="ARBA00005364"/>
    </source>
</evidence>
<evidence type="ECO:0000256" key="18">
    <source>
        <dbReference type="SAM" id="Phobius"/>
    </source>
</evidence>
<evidence type="ECO:0000256" key="6">
    <source>
        <dbReference type="ARBA" id="ARBA00022568"/>
    </source>
</evidence>
<feature type="compositionally biased region" description="Basic and acidic residues" evidence="17">
    <location>
        <begin position="192"/>
        <end position="223"/>
    </location>
</feature>
<feature type="transmembrane region" description="Helical" evidence="18">
    <location>
        <begin position="280"/>
        <end position="300"/>
    </location>
</feature>
<dbReference type="GO" id="GO:0015293">
    <property type="term" value="F:symporter activity"/>
    <property type="evidence" value="ECO:0007669"/>
    <property type="project" value="UniProtKB-KW"/>
</dbReference>
<feature type="transmembrane region" description="Helical" evidence="18">
    <location>
        <begin position="346"/>
        <end position="368"/>
    </location>
</feature>
<keyword evidence="11" id="KW-0630">Potassium</keyword>
<feature type="region of interest" description="Disordered" evidence="17">
    <location>
        <begin position="172"/>
        <end position="245"/>
    </location>
</feature>
<dbReference type="InterPro" id="IPR004837">
    <property type="entry name" value="NaCa_Exmemb"/>
</dbReference>
<dbReference type="GO" id="GO:0008273">
    <property type="term" value="F:calcium, potassium:sodium antiporter activity"/>
    <property type="evidence" value="ECO:0007669"/>
    <property type="project" value="TreeGrafter"/>
</dbReference>
<gene>
    <name evidence="20" type="primary">SLC24A2</name>
    <name evidence="20" type="ORF">SPIL2461_LOCUS6002</name>
</gene>
<dbReference type="EMBL" id="CAJNIZ010008813">
    <property type="protein sequence ID" value="CAE7272178.1"/>
    <property type="molecule type" value="Genomic_DNA"/>
</dbReference>
<evidence type="ECO:0000256" key="1">
    <source>
        <dbReference type="ARBA" id="ARBA00004141"/>
    </source>
</evidence>
<feature type="transmembrane region" description="Helical" evidence="18">
    <location>
        <begin position="117"/>
        <end position="138"/>
    </location>
</feature>
<dbReference type="InterPro" id="IPR004481">
    <property type="entry name" value="K/Na/Ca-exchanger"/>
</dbReference>
<reference evidence="20" key="1">
    <citation type="submission" date="2021-02" db="EMBL/GenBank/DDBJ databases">
        <authorList>
            <person name="Dougan E. K."/>
            <person name="Rhodes N."/>
            <person name="Thang M."/>
            <person name="Chan C."/>
        </authorList>
    </citation>
    <scope>NUCLEOTIDE SEQUENCE</scope>
</reference>
<dbReference type="InterPro" id="IPR044880">
    <property type="entry name" value="NCX_ion-bd_dom_sf"/>
</dbReference>
<dbReference type="Pfam" id="PF01699">
    <property type="entry name" value="Na_Ca_ex"/>
    <property type="match status" value="2"/>
</dbReference>
<keyword evidence="4" id="KW-0050">Antiport</keyword>
<evidence type="ECO:0000256" key="15">
    <source>
        <dbReference type="ARBA" id="ARBA00023136"/>
    </source>
</evidence>
<comment type="similarity">
    <text evidence="2">Belongs to the Ca(2+):cation antiporter (CaCA) (TC 2.A.19) family. SLC24A subfamily.</text>
</comment>
<feature type="domain" description="Sodium/calcium exchanger membrane region" evidence="19">
    <location>
        <begin position="282"/>
        <end position="433"/>
    </location>
</feature>
<feature type="transmembrane region" description="Helical" evidence="18">
    <location>
        <begin position="388"/>
        <end position="410"/>
    </location>
</feature>
<keyword evidence="3" id="KW-0813">Transport</keyword>
<evidence type="ECO:0000256" key="4">
    <source>
        <dbReference type="ARBA" id="ARBA00022449"/>
    </source>
</evidence>
<evidence type="ECO:0000313" key="21">
    <source>
        <dbReference type="Proteomes" id="UP000649617"/>
    </source>
</evidence>
<feature type="transmembrane region" description="Helical" evidence="18">
    <location>
        <begin position="417"/>
        <end position="436"/>
    </location>
</feature>
<keyword evidence="8" id="KW-0732">Signal</keyword>
<keyword evidence="21" id="KW-1185">Reference proteome</keyword>
<keyword evidence="7 18" id="KW-0812">Transmembrane</keyword>
<keyword evidence="15 18" id="KW-0472">Membrane</keyword>
<dbReference type="GO" id="GO:0005886">
    <property type="term" value="C:plasma membrane"/>
    <property type="evidence" value="ECO:0007669"/>
    <property type="project" value="TreeGrafter"/>
</dbReference>
<comment type="caution">
    <text evidence="20">The sequence shown here is derived from an EMBL/GenBank/DDBJ whole genome shotgun (WGS) entry which is preliminary data.</text>
</comment>
<evidence type="ECO:0000256" key="7">
    <source>
        <dbReference type="ARBA" id="ARBA00022692"/>
    </source>
</evidence>
<dbReference type="Gene3D" id="1.20.1420.30">
    <property type="entry name" value="NCX, central ion-binding region"/>
    <property type="match status" value="2"/>
</dbReference>
<name>A0A812N134_SYMPI</name>
<keyword evidence="13" id="KW-0915">Sodium</keyword>
<sequence>MVLGLNTVCDVYFATAIDVLCDAWSLTPDVAGATWMAAGGSAPEFFTSIVGATVAQNDVGFGTIVGSAVFNVLFVIGLCGYVAQGNIELTWWPLFRDCTYYICSLAVLASFTYNQTIAPWEAVVLFSLYVGYVSFMFINRPLNIWAYEKTGTPLNKELRQYVEEMKKEKAKAAAKVEPEQVGLAKTDAPEPDPDHPEPAKDNYFKEDRIVTKEEPQDVEKAEATADAEEGGEEDDDDDDDEPEDLMIMPEGRQDRILWALGLPVYVCLYYSLPRPANPKLFMLTFAGSLVWIGFFAFLLVWWTDTVAGTAMIPTIVSSVTFLAAATSIPDAVSSMAVARKGQADMAVSSSIGSNIFDILVGLPIPWLIKCMIEANNPEFTGVSIQSPYLMFYTCLLLGMVFGTVVSIKICGWKLNKFLGGCMAVLYFVFIITTVVVELSRPTWLMTNPPLS</sequence>
<dbReference type="PANTHER" id="PTHR10846">
    <property type="entry name" value="SODIUM/POTASSIUM/CALCIUM EXCHANGER"/>
    <property type="match status" value="1"/>
</dbReference>
<keyword evidence="6" id="KW-0109">Calcium transport</keyword>
<dbReference type="GO" id="GO:0006874">
    <property type="term" value="P:intracellular calcium ion homeostasis"/>
    <property type="evidence" value="ECO:0007669"/>
    <property type="project" value="TreeGrafter"/>
</dbReference>
<keyword evidence="12 18" id="KW-1133">Transmembrane helix</keyword>
<keyword evidence="5" id="KW-0633">Potassium transport</keyword>
<comment type="subcellular location">
    <subcellularLocation>
        <location evidence="1">Membrane</location>
        <topology evidence="1">Multi-pass membrane protein</topology>
    </subcellularLocation>
</comment>
<evidence type="ECO:0000259" key="19">
    <source>
        <dbReference type="Pfam" id="PF01699"/>
    </source>
</evidence>
<evidence type="ECO:0000256" key="17">
    <source>
        <dbReference type="SAM" id="MobiDB-lite"/>
    </source>
</evidence>
<protein>
    <submittedName>
        <fullName evidence="20">SLC24A2 protein</fullName>
    </submittedName>
</protein>
<evidence type="ECO:0000256" key="11">
    <source>
        <dbReference type="ARBA" id="ARBA00022958"/>
    </source>
</evidence>
<keyword evidence="10" id="KW-0769">Symport</keyword>
<keyword evidence="16" id="KW-0739">Sodium transport</keyword>